<organism evidence="1 2">
    <name type="scientific">Naganishia cerealis</name>
    <dbReference type="NCBI Taxonomy" id="610337"/>
    <lineage>
        <taxon>Eukaryota</taxon>
        <taxon>Fungi</taxon>
        <taxon>Dikarya</taxon>
        <taxon>Basidiomycota</taxon>
        <taxon>Agaricomycotina</taxon>
        <taxon>Tremellomycetes</taxon>
        <taxon>Filobasidiales</taxon>
        <taxon>Filobasidiaceae</taxon>
        <taxon>Naganishia</taxon>
    </lineage>
</organism>
<name>A0ACC2V312_9TREE</name>
<evidence type="ECO:0000313" key="1">
    <source>
        <dbReference type="EMBL" id="KAJ9093026.1"/>
    </source>
</evidence>
<comment type="caution">
    <text evidence="1">The sequence shown here is derived from an EMBL/GenBank/DDBJ whole genome shotgun (WGS) entry which is preliminary data.</text>
</comment>
<protein>
    <submittedName>
        <fullName evidence="1">Uncharacterized protein</fullName>
    </submittedName>
</protein>
<dbReference type="Proteomes" id="UP001241377">
    <property type="component" value="Unassembled WGS sequence"/>
</dbReference>
<dbReference type="EMBL" id="JASBWR010000128">
    <property type="protein sequence ID" value="KAJ9093026.1"/>
    <property type="molecule type" value="Genomic_DNA"/>
</dbReference>
<reference evidence="1" key="1">
    <citation type="submission" date="2023-04" db="EMBL/GenBank/DDBJ databases">
        <title>Draft Genome sequencing of Naganishia species isolated from polar environments using Oxford Nanopore Technology.</title>
        <authorList>
            <person name="Leo P."/>
            <person name="Venkateswaran K."/>
        </authorList>
    </citation>
    <scope>NUCLEOTIDE SEQUENCE</scope>
    <source>
        <strain evidence="1">MNA-CCFEE 5261</strain>
    </source>
</reference>
<gene>
    <name evidence="1" type="ORF">QFC19_008521</name>
</gene>
<sequence>MKKRYEIPSLNWSESLKKQFSKNYSKKFTDQLQRCLDNAAISPDSITKPLGVGDLVTLSDDTMELYIVVAQPETIGSNAYTFINNEGEIVYGSKFMIQMRFPGVIDKELVETLKTFVQLERKYENVAPIGVSDASFSRSEESAPPLMRQAGEKNTKEDVSEPEDSDLNTEFIVALASSQLLTNSNVNTFFVPTSARELYSKSLTSISLSAFNQVPQISRRLEVLHRALQYTEDGDILDSPKTVYIFDMLRYLQLFDEIDVPQEPMDTFCRRLKASIDEKLHQFEEDTSHLGKLVPKMKDVVDRPFHVSMFLASIIAMRTQGRLWKVNQQGSSNPPLSVTVLPLKDAQLIESTLALLMSSNGESAFAADFVGVVNGKKSMSSKFLGVIQLFRDYVAGNFTNDTAIEAKLVLVIRLIDKQLHRREDDVPLLYEYSRARCYELLQQYESVDKSWIENPSAWNASLLSSSPGILLKSDLNSDFYNYLSATALNQQRVEEIEDTEFQTEDPLVLHRESFGPVPIYCIDSEHAHEIDDGIAITSDENNYKILVHVADPTSYVRLFSNLSNVAFEKGTTTYLPEGPIMMLPKFVSEICGLGSTNETRTFVVEFEISKSLLQEFRNPQSHGDQIQSVLEAVANQVKTSSNVRYCTATNFPQKFTYSKVNEVLNSPTLSDDTKSCEHAKNLVNLYDVARLLHNARVYTGNAIDIDIPRSSVLVSYAQKGKPGLVESEHGYEMTLQHTHGDKGYPVISIGTNPDQAADSKSQTLVSNLMVAANTAASQFASSHGIELVHRAQEISLEKSVLEQLQNLTRRRYETATPLSVEETSQVLSVLTSAKYKVGRDRHEALGVEGYATVTSPLRRYVDMVNHWKFQEYFLGKPLLLLEQLHYICHHLQARELINKQVQVASSKFWEGIFFQEYTREQRQKINFQLLLRSHPQFGVVRVNVVGFNNLRAKLEPTPNLIQKFKDGTFTVGKVAEGPFEISKLDLIEDEVCFRLSE</sequence>
<accession>A0ACC2V312</accession>
<proteinExistence type="predicted"/>
<keyword evidence="2" id="KW-1185">Reference proteome</keyword>
<evidence type="ECO:0000313" key="2">
    <source>
        <dbReference type="Proteomes" id="UP001241377"/>
    </source>
</evidence>